<name>A0A160TUY0_9ZZZZ</name>
<gene>
    <name evidence="1" type="ORF">MGWOODY_XGa892</name>
</gene>
<reference evidence="1" key="1">
    <citation type="submission" date="2015-10" db="EMBL/GenBank/DDBJ databases">
        <authorList>
            <person name="Gilbert D.G."/>
        </authorList>
    </citation>
    <scope>NUCLEOTIDE SEQUENCE</scope>
</reference>
<accession>A0A160TUY0</accession>
<dbReference type="EMBL" id="CZRL01000104">
    <property type="protein sequence ID" value="CUS54637.1"/>
    <property type="molecule type" value="Genomic_DNA"/>
</dbReference>
<sequence>MVVLPLPLTPIITRIDDLPRGIFEVALGLKDIVLLTV</sequence>
<proteinExistence type="predicted"/>
<dbReference type="AlphaFoldDB" id="A0A160TUY0"/>
<evidence type="ECO:0000313" key="1">
    <source>
        <dbReference type="EMBL" id="CUS54637.1"/>
    </source>
</evidence>
<protein>
    <submittedName>
        <fullName evidence="1">Uncharacterized protein</fullName>
    </submittedName>
</protein>
<organism evidence="1">
    <name type="scientific">hydrothermal vent metagenome</name>
    <dbReference type="NCBI Taxonomy" id="652676"/>
    <lineage>
        <taxon>unclassified sequences</taxon>
        <taxon>metagenomes</taxon>
        <taxon>ecological metagenomes</taxon>
    </lineage>
</organism>